<evidence type="ECO:0000313" key="2">
    <source>
        <dbReference type="EMBL" id="NRT91928.1"/>
    </source>
</evidence>
<comment type="caution">
    <text evidence="2">The sequence shown here is derived from an EMBL/GenBank/DDBJ whole genome shotgun (WGS) entry which is preliminary data.</text>
</comment>
<protein>
    <submittedName>
        <fullName evidence="2">Uncharacterized protein</fullName>
    </submittedName>
</protein>
<reference evidence="2" key="1">
    <citation type="submission" date="2020-05" db="EMBL/GenBank/DDBJ databases">
        <authorList>
            <person name="Brown S."/>
            <person name="Huntemann M."/>
            <person name="Clum A."/>
            <person name="Spunde A."/>
            <person name="Palaniappan K."/>
            <person name="Ritter S."/>
            <person name="Mikhailova N."/>
            <person name="Chen I.-M."/>
            <person name="Stamatis D."/>
            <person name="Reddy T."/>
            <person name="O'Malley R."/>
            <person name="Daum C."/>
            <person name="Shapiro N."/>
            <person name="Ivanova N."/>
            <person name="Kyrpides N."/>
            <person name="Woyke T."/>
        </authorList>
    </citation>
    <scope>NUCLEOTIDE SEQUENCE</scope>
    <source>
        <strain evidence="2">DJ080</strain>
    </source>
</reference>
<keyword evidence="1" id="KW-0732">Signal</keyword>
<dbReference type="Gene3D" id="3.20.20.80">
    <property type="entry name" value="Glycosidases"/>
    <property type="match status" value="1"/>
</dbReference>
<name>A0AAX0BBU2_CLOBE</name>
<accession>A0AAX0BBU2</accession>
<evidence type="ECO:0000313" key="3">
    <source>
        <dbReference type="Proteomes" id="UP001193748"/>
    </source>
</evidence>
<dbReference type="AlphaFoldDB" id="A0AAX0BBU2"/>
<dbReference type="RefSeq" id="WP_173712158.1">
    <property type="nucleotide sequence ID" value="NZ_CP107022.1"/>
</dbReference>
<dbReference type="SUPFAM" id="SSF51445">
    <property type="entry name" value="(Trans)glycosidases"/>
    <property type="match status" value="1"/>
</dbReference>
<dbReference type="Proteomes" id="UP001193748">
    <property type="component" value="Unassembled WGS sequence"/>
</dbReference>
<feature type="chain" id="PRO_5043443662" evidence="1">
    <location>
        <begin position="29"/>
        <end position="422"/>
    </location>
</feature>
<organism evidence="2 3">
    <name type="scientific">Clostridium beijerinckii</name>
    <name type="common">Clostridium MP</name>
    <dbReference type="NCBI Taxonomy" id="1520"/>
    <lineage>
        <taxon>Bacteria</taxon>
        <taxon>Bacillati</taxon>
        <taxon>Bacillota</taxon>
        <taxon>Clostridia</taxon>
        <taxon>Eubacteriales</taxon>
        <taxon>Clostridiaceae</taxon>
        <taxon>Clostridium</taxon>
    </lineage>
</organism>
<sequence length="422" mass="46967">MLQRLQKRKLSIILIASLILLSVTNVSAKTIVDSNQNQVVNSVTNSLSGVDINMKAAEAVVSTIGDANTFYNSIGVNTHFAYSDKPYWNYYVNVKDKLISLGVKHIRDGAELETSWKYKTIRDRYIDLNNNGIKSTLIVSNSKYDSNVTAANFKPFVDDVGNACEAVTGCNEPDLNWGTDWVNSSNAYQQSVWNTFNSYKTVLGFSIGHKTNITSSGNISAWCDYGDAHPYPGGSTPERGIDSWLSSLTSEYGNKKIIATETGYNAVVDAYSTSKYLPRLFAENFRRGVVRSYWYQFVDTDGWGLVDSNLNERQSYKAMKNLLCVVGTSTGSGSLNFYITEQPTNVRTFLLKQGTNKLLLFVYRDVAVGTASGTVSIKFNQSIKKINRYNPTYSADIQYTWTAPTSISFGVDDTLQILQIFN</sequence>
<dbReference type="InterPro" id="IPR017853">
    <property type="entry name" value="GH"/>
</dbReference>
<feature type="signal peptide" evidence="1">
    <location>
        <begin position="1"/>
        <end position="28"/>
    </location>
</feature>
<reference evidence="2" key="2">
    <citation type="journal article" date="2022" name="Nat. Biotechnol.">
        <title>Carbon-negative production of acetone and isopropanol by gas fermentation at industrial pilot scale.</title>
        <authorList>
            <person name="Liew F.E."/>
            <person name="Nogle R."/>
            <person name="Abdalla T."/>
            <person name="Rasor B.J."/>
            <person name="Canter C."/>
            <person name="Jensen R.O."/>
            <person name="Wang L."/>
            <person name="Strutz J."/>
            <person name="Chirania P."/>
            <person name="De Tissera S."/>
            <person name="Mueller A.P."/>
            <person name="Ruan Z."/>
            <person name="Gao A."/>
            <person name="Tran L."/>
            <person name="Engle N.L."/>
            <person name="Bromley J.C."/>
            <person name="Daniell J."/>
            <person name="Conrado R."/>
            <person name="Tschaplinski T.J."/>
            <person name="Giannone R.J."/>
            <person name="Hettich R.L."/>
            <person name="Karim A.S."/>
            <person name="Simpson S.D."/>
            <person name="Brown S.D."/>
            <person name="Leang C."/>
            <person name="Jewett M.C."/>
            <person name="Kopke M."/>
        </authorList>
    </citation>
    <scope>NUCLEOTIDE SEQUENCE</scope>
    <source>
        <strain evidence="2">DJ080</strain>
    </source>
</reference>
<evidence type="ECO:0000256" key="1">
    <source>
        <dbReference type="SAM" id="SignalP"/>
    </source>
</evidence>
<dbReference type="EMBL" id="JABSWW010000001">
    <property type="protein sequence ID" value="NRT91928.1"/>
    <property type="molecule type" value="Genomic_DNA"/>
</dbReference>
<gene>
    <name evidence="2" type="ORF">B0H41_005607</name>
</gene>
<proteinExistence type="predicted"/>